<dbReference type="InterPro" id="IPR009057">
    <property type="entry name" value="Homeodomain-like_sf"/>
</dbReference>
<dbReference type="InterPro" id="IPR003593">
    <property type="entry name" value="AAA+_ATPase"/>
</dbReference>
<evidence type="ECO:0000256" key="6">
    <source>
        <dbReference type="SAM" id="MobiDB-lite"/>
    </source>
</evidence>
<accession>A0A7G5XK93</accession>
<evidence type="ECO:0000313" key="9">
    <source>
        <dbReference type="Proteomes" id="UP000515344"/>
    </source>
</evidence>
<dbReference type="GO" id="GO:0006355">
    <property type="term" value="P:regulation of DNA-templated transcription"/>
    <property type="evidence" value="ECO:0007669"/>
    <property type="project" value="InterPro"/>
</dbReference>
<feature type="compositionally biased region" description="Basic residues" evidence="6">
    <location>
        <begin position="1"/>
        <end position="11"/>
    </location>
</feature>
<dbReference type="PROSITE" id="PS00675">
    <property type="entry name" value="SIGMA54_INTERACT_1"/>
    <property type="match status" value="1"/>
</dbReference>
<dbReference type="InterPro" id="IPR003018">
    <property type="entry name" value="GAF"/>
</dbReference>
<dbReference type="PANTHER" id="PTHR32071">
    <property type="entry name" value="TRANSCRIPTIONAL REGULATORY PROTEIN"/>
    <property type="match status" value="1"/>
</dbReference>
<dbReference type="Proteomes" id="UP000515344">
    <property type="component" value="Chromosome"/>
</dbReference>
<dbReference type="Gene3D" id="1.10.8.60">
    <property type="match status" value="1"/>
</dbReference>
<dbReference type="SUPFAM" id="SSF46689">
    <property type="entry name" value="Homeodomain-like"/>
    <property type="match status" value="1"/>
</dbReference>
<dbReference type="Pfam" id="PF13185">
    <property type="entry name" value="GAF_2"/>
    <property type="match status" value="1"/>
</dbReference>
<dbReference type="InterPro" id="IPR027417">
    <property type="entry name" value="P-loop_NTPase"/>
</dbReference>
<dbReference type="Pfam" id="PF00158">
    <property type="entry name" value="Sigma54_activat"/>
    <property type="match status" value="1"/>
</dbReference>
<dbReference type="PROSITE" id="PS50045">
    <property type="entry name" value="SIGMA54_INTERACT_4"/>
    <property type="match status" value="1"/>
</dbReference>
<dbReference type="SUPFAM" id="SSF55781">
    <property type="entry name" value="GAF domain-like"/>
    <property type="match status" value="4"/>
</dbReference>
<evidence type="ECO:0000313" key="8">
    <source>
        <dbReference type="EMBL" id="QNA45896.1"/>
    </source>
</evidence>
<dbReference type="Gene3D" id="1.10.10.60">
    <property type="entry name" value="Homeodomain-like"/>
    <property type="match status" value="1"/>
</dbReference>
<dbReference type="KEGG" id="lacs:H4075_06810"/>
<proteinExistence type="predicted"/>
<evidence type="ECO:0000256" key="4">
    <source>
        <dbReference type="ARBA" id="ARBA00023125"/>
    </source>
</evidence>
<keyword evidence="2" id="KW-0067">ATP-binding</keyword>
<gene>
    <name evidence="8" type="ORF">H4075_06810</name>
</gene>
<dbReference type="SMART" id="SM00065">
    <property type="entry name" value="GAF"/>
    <property type="match status" value="4"/>
</dbReference>
<feature type="domain" description="Sigma-54 factor interaction" evidence="7">
    <location>
        <begin position="772"/>
        <end position="1001"/>
    </location>
</feature>
<evidence type="ECO:0000256" key="2">
    <source>
        <dbReference type="ARBA" id="ARBA00022840"/>
    </source>
</evidence>
<dbReference type="InterPro" id="IPR058031">
    <property type="entry name" value="AAA_lid_NorR"/>
</dbReference>
<dbReference type="Gene3D" id="3.30.450.40">
    <property type="match status" value="4"/>
</dbReference>
<dbReference type="SMART" id="SM00382">
    <property type="entry name" value="AAA"/>
    <property type="match status" value="1"/>
</dbReference>
<organism evidence="8 9">
    <name type="scientific">Lacibacter sediminis</name>
    <dbReference type="NCBI Taxonomy" id="2760713"/>
    <lineage>
        <taxon>Bacteria</taxon>
        <taxon>Pseudomonadati</taxon>
        <taxon>Bacteroidota</taxon>
        <taxon>Chitinophagia</taxon>
        <taxon>Chitinophagales</taxon>
        <taxon>Chitinophagaceae</taxon>
        <taxon>Lacibacter</taxon>
    </lineage>
</organism>
<dbReference type="GO" id="GO:0003677">
    <property type="term" value="F:DNA binding"/>
    <property type="evidence" value="ECO:0007669"/>
    <property type="project" value="UniProtKB-KW"/>
</dbReference>
<dbReference type="Gene3D" id="3.40.50.300">
    <property type="entry name" value="P-loop containing nucleotide triphosphate hydrolases"/>
    <property type="match status" value="1"/>
</dbReference>
<dbReference type="SUPFAM" id="SSF52540">
    <property type="entry name" value="P-loop containing nucleoside triphosphate hydrolases"/>
    <property type="match status" value="1"/>
</dbReference>
<evidence type="ECO:0000256" key="3">
    <source>
        <dbReference type="ARBA" id="ARBA00023015"/>
    </source>
</evidence>
<dbReference type="InterPro" id="IPR025662">
    <property type="entry name" value="Sigma_54_int_dom_ATP-bd_1"/>
</dbReference>
<sequence length="1089" mass="123314">MPNRSVNKKPSPKSASVTDPSNKKKDRINLENAITEKDILLSLNNDIASVKDKKDILKIIHPKLKMLFNTDDIFICCLDAKNETLNPIVRVGGKKRNSHPDYENILSSHFPIHDGFIDTILNSKEPLVFDIDKVNKLPNPPGYMKISKATGLAETLSTPLYHGGDLLGILTFWSEKKNSFTDHHKQLISQIADHISILIINILAYEAIKKNETENEILLLLSNKIASIRNKEDLSHVLSTTLKANINFDDCAVTVYNKARNAYNIYSYHVAKKRQENPLFKQIILTEYPLSDNNLSNPHTPVVIDMDKLIKSGNSAVSFMRDTGIKELAIIKLVDGNDLIGLFVLLSEQIKSFTQSDLHIMQRVSYQISIAVAKLLSNEEIERRESEKSLLLSISNDMALVRGHEDLAKIINQKLKKLFSIQDYTIVALHENKLTYGSYLYDQEDTPYDKKREYLETLFNSFKFEEGLYDVVLKSDEPVVFDVDEIMKRKVVPGHIKFFNSLGIREIVGTTLRIGNDAIGILWIQPEKANCFDTVNQNVFKAVCSQISIALANIIANEDIQRRQEEKEILLLLSNDIASIRSRADLLGIITKQLKKLFNYNDASIIILNKKDKTYSAFVLDMEERRTSHEECLPNSIGTYPIADGICDAILDAGQPIILKYREVLKHPAAPSWAFFLHKTGINEMVCVTLKDGKDDIGAFFLHSETENYFQEYQLNLIQGIGYQLSAALSNVLANEKIAAQLEEINHYKSQLEEENIYLQQQIESAYNYSEIIGSGPAIQKVFHLISQVSFANSTVLILGETGTGKELIARAIHNASPRKDRLMVKVNCAALPPNLIESELFGHERGSFTGATDRRIGKFELANHSTLFLDEIGELSPEIQVKLLRALQEKEIERIGGKTTIKIDVRIITATNRNLQKEVDEGNFRTDLFYRLNVFPITLPALRNRKEDIPALAEYFVAKYSRIAGKKIRSLSKKVMKELMGYSWPGNVRELEHLIERTVLVTEVDVIKEIHLPVLEQSKIKNKEDNLYTKTIQENEREYILEVLKQCEGRIFGKNGAAEVLGVPVSTLNSKIKKLGIKKEKMFTNSAK</sequence>
<keyword evidence="4" id="KW-0238">DNA-binding</keyword>
<keyword evidence="9" id="KW-1185">Reference proteome</keyword>
<evidence type="ECO:0000256" key="1">
    <source>
        <dbReference type="ARBA" id="ARBA00022741"/>
    </source>
</evidence>
<evidence type="ECO:0000256" key="5">
    <source>
        <dbReference type="ARBA" id="ARBA00023163"/>
    </source>
</evidence>
<protein>
    <submittedName>
        <fullName evidence="8">Sigma 54-interacting transcriptional regulator</fullName>
    </submittedName>
</protein>
<dbReference type="InterPro" id="IPR002078">
    <property type="entry name" value="Sigma_54_int"/>
</dbReference>
<keyword evidence="5" id="KW-0804">Transcription</keyword>
<feature type="region of interest" description="Disordered" evidence="6">
    <location>
        <begin position="1"/>
        <end position="25"/>
    </location>
</feature>
<dbReference type="Pfam" id="PF01590">
    <property type="entry name" value="GAF"/>
    <property type="match status" value="1"/>
</dbReference>
<dbReference type="EMBL" id="CP060007">
    <property type="protein sequence ID" value="QNA45896.1"/>
    <property type="molecule type" value="Genomic_DNA"/>
</dbReference>
<dbReference type="InterPro" id="IPR025944">
    <property type="entry name" value="Sigma_54_int_dom_CS"/>
</dbReference>
<evidence type="ECO:0000259" key="7">
    <source>
        <dbReference type="PROSITE" id="PS50045"/>
    </source>
</evidence>
<dbReference type="Pfam" id="PF25601">
    <property type="entry name" value="AAA_lid_14"/>
    <property type="match status" value="1"/>
</dbReference>
<dbReference type="AlphaFoldDB" id="A0A7G5XK93"/>
<dbReference type="PROSITE" id="PS00688">
    <property type="entry name" value="SIGMA54_INTERACT_3"/>
    <property type="match status" value="1"/>
</dbReference>
<name>A0A7G5XK93_9BACT</name>
<dbReference type="RefSeq" id="WP_182805348.1">
    <property type="nucleotide sequence ID" value="NZ_CP060007.1"/>
</dbReference>
<keyword evidence="1" id="KW-0547">Nucleotide-binding</keyword>
<keyword evidence="3" id="KW-0805">Transcription regulation</keyword>
<dbReference type="FunFam" id="3.40.50.300:FF:000006">
    <property type="entry name" value="DNA-binding transcriptional regulator NtrC"/>
    <property type="match status" value="1"/>
</dbReference>
<reference evidence="9" key="1">
    <citation type="submission" date="2020-08" db="EMBL/GenBank/DDBJ databases">
        <title>Lacibacter sp. S13-6-6 genome sequencing.</title>
        <authorList>
            <person name="Jin L."/>
        </authorList>
    </citation>
    <scope>NUCLEOTIDE SEQUENCE [LARGE SCALE GENOMIC DNA]</scope>
    <source>
        <strain evidence="9">S13-6-6</strain>
    </source>
</reference>
<dbReference type="InterPro" id="IPR029016">
    <property type="entry name" value="GAF-like_dom_sf"/>
</dbReference>
<dbReference type="PANTHER" id="PTHR32071:SF123">
    <property type="entry name" value="DNA-BINDING TRANSCRIPTIONAL ACTIVATOR HYFR-RELATED"/>
    <property type="match status" value="1"/>
</dbReference>
<dbReference type="CDD" id="cd00009">
    <property type="entry name" value="AAA"/>
    <property type="match status" value="1"/>
</dbReference>
<dbReference type="GO" id="GO:0005524">
    <property type="term" value="F:ATP binding"/>
    <property type="evidence" value="ECO:0007669"/>
    <property type="project" value="UniProtKB-KW"/>
</dbReference>